<dbReference type="PROSITE" id="PS51318">
    <property type="entry name" value="TAT"/>
    <property type="match status" value="1"/>
</dbReference>
<dbReference type="AlphaFoldDB" id="A0A3T0MXD6"/>
<proteinExistence type="predicted"/>
<keyword evidence="3" id="KW-0378">Hydrolase</keyword>
<evidence type="ECO:0000313" key="3">
    <source>
        <dbReference type="EMBL" id="AZV76435.1"/>
    </source>
</evidence>
<dbReference type="KEGG" id="sedi:EBB79_00040"/>
<dbReference type="RefSeq" id="WP_127746875.1">
    <property type="nucleotide sequence ID" value="NZ_CP033219.1"/>
</dbReference>
<sequence length="631" mass="69196">MDNLNRRAFLRTGLLSATFLISPAAVALANTSSLSDLGRLMSANDLVTVYSAREIVTLDPSRPSADFVAVANDRILACGTLDEVKAAVGDLPYEMDTTFQDKVIVPGFIAQHAHPLLAALSMSSEILSIEDWELPTGTVPALKDKADFMQRLASAEGSLDTAESVLFSWGYHAAFYGTLTRSDLDEISTTRPVIIWLRSCHEFVLNSFALAQAGVTQDLMDGWSTSAQAQSSFVEGHFWEQGMFSVLPYIAPMVADPDKFREGAIVMRDYMHSKGITFGNEPGGILAKPVQDTVNSVMSDSSMPFRWSFMADGKTLAETYADDAQVIAETEKLESWYNGMTHLAQGSVKLFADGAIYSLAMQLREPYIGDYHGEWMMDEDLFDRTFRIYWNAGYQIHIHVNGDAGLDRVLNALETNLKPNPRIDHRTTIVHFAVSAPDQVDRIKQLGAIVSANPYYVSALADQYSETGLGPERADQMVRLGDVERAGISYSLHSDMPMAPADPLFLMWCAVNRITSSGRIAGENQSISREGALRGVTLDAAYSLRLEQERGSIEPGKLANFTILDENPLTVEATKIKDVGVWGTVMEGRKIQTGDADGRKALLDPTPSGINRTEFAKAAMEHAIRSVHSHG</sequence>
<dbReference type="Proteomes" id="UP000283063">
    <property type="component" value="Chromosome"/>
</dbReference>
<dbReference type="PANTHER" id="PTHR22642:SF2">
    <property type="entry name" value="PROTEIN LONG AFTER FAR-RED 3"/>
    <property type="match status" value="1"/>
</dbReference>
<dbReference type="PANTHER" id="PTHR22642">
    <property type="entry name" value="IMIDAZOLONEPROPIONASE"/>
    <property type="match status" value="1"/>
</dbReference>
<dbReference type="InterPro" id="IPR032466">
    <property type="entry name" value="Metal_Hydrolase"/>
</dbReference>
<name>A0A3T0MXD6_9RHOB</name>
<feature type="signal peptide" evidence="1">
    <location>
        <begin position="1"/>
        <end position="29"/>
    </location>
</feature>
<dbReference type="InterPro" id="IPR013108">
    <property type="entry name" value="Amidohydro_3"/>
</dbReference>
<dbReference type="Pfam" id="PF07969">
    <property type="entry name" value="Amidohydro_3"/>
    <property type="match status" value="1"/>
</dbReference>
<accession>A0A3T0MXD6</accession>
<keyword evidence="4" id="KW-1185">Reference proteome</keyword>
<dbReference type="CDD" id="cd01300">
    <property type="entry name" value="YtcJ_like"/>
    <property type="match status" value="1"/>
</dbReference>
<evidence type="ECO:0000313" key="4">
    <source>
        <dbReference type="Proteomes" id="UP000283063"/>
    </source>
</evidence>
<protein>
    <submittedName>
        <fullName evidence="3">Amidohydrolase</fullName>
    </submittedName>
</protein>
<dbReference type="SUPFAM" id="SSF51556">
    <property type="entry name" value="Metallo-dependent hydrolases"/>
    <property type="match status" value="1"/>
</dbReference>
<dbReference type="Gene3D" id="3.10.310.70">
    <property type="match status" value="1"/>
</dbReference>
<dbReference type="InterPro" id="IPR033932">
    <property type="entry name" value="YtcJ-like"/>
</dbReference>
<dbReference type="OrthoDB" id="9811399at2"/>
<dbReference type="InterPro" id="IPR011059">
    <property type="entry name" value="Metal-dep_hydrolase_composite"/>
</dbReference>
<feature type="chain" id="PRO_5019295995" evidence="1">
    <location>
        <begin position="30"/>
        <end position="631"/>
    </location>
</feature>
<keyword evidence="1" id="KW-0732">Signal</keyword>
<gene>
    <name evidence="3" type="ORF">EBB79_00040</name>
</gene>
<evidence type="ECO:0000256" key="1">
    <source>
        <dbReference type="SAM" id="SignalP"/>
    </source>
</evidence>
<dbReference type="Gene3D" id="2.30.40.10">
    <property type="entry name" value="Urease, subunit C, domain 1"/>
    <property type="match status" value="1"/>
</dbReference>
<reference evidence="3 4" key="1">
    <citation type="submission" date="2018-10" db="EMBL/GenBank/DDBJ databases">
        <title>Parasedimentitalea marina sp. nov., a psychrophilic bacterium isolated from deep seawater of the New Britain Trench.</title>
        <authorList>
            <person name="Cao J."/>
        </authorList>
    </citation>
    <scope>NUCLEOTIDE SEQUENCE [LARGE SCALE GENOMIC DNA]</scope>
    <source>
        <strain evidence="3 4">W43</strain>
    </source>
</reference>
<dbReference type="Gene3D" id="3.20.20.140">
    <property type="entry name" value="Metal-dependent hydrolases"/>
    <property type="match status" value="1"/>
</dbReference>
<evidence type="ECO:0000259" key="2">
    <source>
        <dbReference type="Pfam" id="PF07969"/>
    </source>
</evidence>
<dbReference type="InterPro" id="IPR006311">
    <property type="entry name" value="TAT_signal"/>
</dbReference>
<organism evidence="3 4">
    <name type="scientific">Parasedimentitalea marina</name>
    <dbReference type="NCBI Taxonomy" id="2483033"/>
    <lineage>
        <taxon>Bacteria</taxon>
        <taxon>Pseudomonadati</taxon>
        <taxon>Pseudomonadota</taxon>
        <taxon>Alphaproteobacteria</taxon>
        <taxon>Rhodobacterales</taxon>
        <taxon>Paracoccaceae</taxon>
        <taxon>Parasedimentitalea</taxon>
    </lineage>
</organism>
<dbReference type="EMBL" id="CP033219">
    <property type="protein sequence ID" value="AZV76435.1"/>
    <property type="molecule type" value="Genomic_DNA"/>
</dbReference>
<dbReference type="SUPFAM" id="SSF51338">
    <property type="entry name" value="Composite domain of metallo-dependent hydrolases"/>
    <property type="match status" value="1"/>
</dbReference>
<dbReference type="GO" id="GO:0016810">
    <property type="term" value="F:hydrolase activity, acting on carbon-nitrogen (but not peptide) bonds"/>
    <property type="evidence" value="ECO:0007669"/>
    <property type="project" value="InterPro"/>
</dbReference>
<feature type="domain" description="Amidohydrolase 3" evidence="2">
    <location>
        <begin position="101"/>
        <end position="589"/>
    </location>
</feature>